<keyword evidence="2" id="KW-1185">Reference proteome</keyword>
<accession>A0A2R4XJ34</accession>
<organism evidence="1 2">
    <name type="scientific">Orrella marina</name>
    <dbReference type="NCBI Taxonomy" id="2163011"/>
    <lineage>
        <taxon>Bacteria</taxon>
        <taxon>Pseudomonadati</taxon>
        <taxon>Pseudomonadota</taxon>
        <taxon>Betaproteobacteria</taxon>
        <taxon>Burkholderiales</taxon>
        <taxon>Alcaligenaceae</taxon>
        <taxon>Orrella</taxon>
    </lineage>
</organism>
<evidence type="ECO:0000313" key="2">
    <source>
        <dbReference type="Proteomes" id="UP000244571"/>
    </source>
</evidence>
<sequence length="102" mass="11385">MLIPSKVCFAPVECHRGTRPIASDPGTALFWHRTYFGSRVTLATIRSSTDAQGTKKNAGYARTSVQIPSDDKGQACQIAHDRLSIQFDRMPERTILHLCEDH</sequence>
<proteinExistence type="predicted"/>
<evidence type="ECO:0000313" key="1">
    <source>
        <dbReference type="EMBL" id="AWB33837.1"/>
    </source>
</evidence>
<dbReference type="Proteomes" id="UP000244571">
    <property type="component" value="Chromosome"/>
</dbReference>
<reference evidence="1 2" key="1">
    <citation type="submission" date="2018-04" db="EMBL/GenBank/DDBJ databases">
        <title>Bordetella sp. HZ20 isolated from seawater.</title>
        <authorList>
            <person name="Sun C."/>
        </authorList>
    </citation>
    <scope>NUCLEOTIDE SEQUENCE [LARGE SCALE GENOMIC DNA]</scope>
    <source>
        <strain evidence="1 2">HZ20</strain>
    </source>
</reference>
<name>A0A2R4XJ34_9BURK</name>
<protein>
    <submittedName>
        <fullName evidence="1">Uncharacterized protein</fullName>
    </submittedName>
</protein>
<dbReference type="AlphaFoldDB" id="A0A2R4XJ34"/>
<gene>
    <name evidence="1" type="ORF">DBV39_09100</name>
</gene>
<dbReference type="EMBL" id="CP028901">
    <property type="protein sequence ID" value="AWB33837.1"/>
    <property type="molecule type" value="Genomic_DNA"/>
</dbReference>
<dbReference type="KEGG" id="boz:DBV39_09100"/>